<dbReference type="GO" id="GO:0043571">
    <property type="term" value="P:maintenance of CRISPR repeat elements"/>
    <property type="evidence" value="ECO:0007669"/>
    <property type="project" value="InterPro"/>
</dbReference>
<organism evidence="2 3">
    <name type="scientific">Acanthopleuribacter pedis</name>
    <dbReference type="NCBI Taxonomy" id="442870"/>
    <lineage>
        <taxon>Bacteria</taxon>
        <taxon>Pseudomonadati</taxon>
        <taxon>Acidobacteriota</taxon>
        <taxon>Holophagae</taxon>
        <taxon>Acanthopleuribacterales</taxon>
        <taxon>Acanthopleuribacteraceae</taxon>
        <taxon>Acanthopleuribacter</taxon>
    </lineage>
</organism>
<dbReference type="EMBL" id="JAFREP010000011">
    <property type="protein sequence ID" value="MBO1319445.1"/>
    <property type="molecule type" value="Genomic_DNA"/>
</dbReference>
<dbReference type="Pfam" id="PF05107">
    <property type="entry name" value="Cas_Cas7"/>
    <property type="match status" value="1"/>
</dbReference>
<proteinExistence type="predicted"/>
<dbReference type="InterPro" id="IPR006482">
    <property type="entry name" value="Cas7_Csh2/Csh2"/>
</dbReference>
<dbReference type="RefSeq" id="WP_207859289.1">
    <property type="nucleotide sequence ID" value="NZ_JAFREP010000011.1"/>
</dbReference>
<accession>A0A8J7QG69</accession>
<dbReference type="Proteomes" id="UP000664417">
    <property type="component" value="Unassembled WGS sequence"/>
</dbReference>
<reference evidence="2" key="1">
    <citation type="submission" date="2021-03" db="EMBL/GenBank/DDBJ databases">
        <authorList>
            <person name="Wang G."/>
        </authorList>
    </citation>
    <scope>NUCLEOTIDE SEQUENCE</scope>
    <source>
        <strain evidence="2">KCTC 12899</strain>
    </source>
</reference>
<dbReference type="InterPro" id="IPR013418">
    <property type="entry name" value="CRISPR-assoc_prot_Cas7/Csd2"/>
</dbReference>
<gene>
    <name evidence="2" type="primary">cas7c</name>
    <name evidence="2" type="ORF">J3U88_13305</name>
</gene>
<protein>
    <submittedName>
        <fullName evidence="2">Type I-C CRISPR-associated protein Cas7/Csd2</fullName>
    </submittedName>
</protein>
<comment type="caution">
    <text evidence="2">The sequence shown here is derived from an EMBL/GenBank/DDBJ whole genome shotgun (WGS) entry which is preliminary data.</text>
</comment>
<evidence type="ECO:0000313" key="2">
    <source>
        <dbReference type="EMBL" id="MBO1319445.1"/>
    </source>
</evidence>
<feature type="region of interest" description="Disordered" evidence="1">
    <location>
        <begin position="19"/>
        <end position="39"/>
    </location>
</feature>
<dbReference type="AlphaFoldDB" id="A0A8J7QG69"/>
<sequence>MTELKNRYDLVLMFDCTDGNPNGDPDAGNMPRTDPQTQQGLVSDVCLKRKVRDWVYQRHVSEGQPGDGYDIFFGHSGLPERQILNRQIAEAHLSLLDEKQRAEYDKKFVEKANKKEKDEYAFLKKVNEGRVGDVQAYLCQSRFDIRTFGAVLSTGPNAGQVRGPVQCTFARSIDPVFLQDLAITRKSVATEEDAAKQMGKDNSITGTIGRKTMIPYGFFRNHWFVSPSLAERTGFTEADFKVLCDALLNMFEIDRSASRGFMATRRLFVFRHDSKFGNAPAHALFDRIQVTRAEGGLPARSAGDYQVAVDAADLPAGVSLFDLSDPAAYRDLFGA</sequence>
<keyword evidence="3" id="KW-1185">Reference proteome</keyword>
<evidence type="ECO:0000313" key="3">
    <source>
        <dbReference type="Proteomes" id="UP000664417"/>
    </source>
</evidence>
<evidence type="ECO:0000256" key="1">
    <source>
        <dbReference type="SAM" id="MobiDB-lite"/>
    </source>
</evidence>
<dbReference type="NCBIfam" id="TIGR02589">
    <property type="entry name" value="cas_Csd2"/>
    <property type="match status" value="1"/>
</dbReference>
<dbReference type="NCBIfam" id="TIGR01595">
    <property type="entry name" value="cas_CT1132"/>
    <property type="match status" value="1"/>
</dbReference>
<name>A0A8J7QG69_9BACT</name>